<keyword evidence="3" id="KW-1185">Reference proteome</keyword>
<proteinExistence type="predicted"/>
<keyword evidence="1" id="KW-0175">Coiled coil</keyword>
<evidence type="ECO:0000313" key="3">
    <source>
        <dbReference type="Proteomes" id="UP000481858"/>
    </source>
</evidence>
<dbReference type="OrthoDB" id="5235440at2759"/>
<dbReference type="AlphaFoldDB" id="A0A7C8MW33"/>
<gene>
    <name evidence="2" type="ORF">GQX73_g1774</name>
</gene>
<evidence type="ECO:0000256" key="1">
    <source>
        <dbReference type="SAM" id="Coils"/>
    </source>
</evidence>
<feature type="coiled-coil region" evidence="1">
    <location>
        <begin position="355"/>
        <end position="382"/>
    </location>
</feature>
<dbReference type="EMBL" id="WUBL01000010">
    <property type="protein sequence ID" value="KAF2971848.1"/>
    <property type="molecule type" value="Genomic_DNA"/>
</dbReference>
<reference evidence="2 3" key="1">
    <citation type="submission" date="2019-12" db="EMBL/GenBank/DDBJ databases">
        <title>Draft genome sequence of the ascomycete Xylaria multiplex DSM 110363.</title>
        <authorList>
            <person name="Buettner E."/>
            <person name="Kellner H."/>
        </authorList>
    </citation>
    <scope>NUCLEOTIDE SEQUENCE [LARGE SCALE GENOMIC DNA]</scope>
    <source>
        <strain evidence="2 3">DSM 110363</strain>
    </source>
</reference>
<protein>
    <submittedName>
        <fullName evidence="2">Uncharacterized protein</fullName>
    </submittedName>
</protein>
<dbReference type="Proteomes" id="UP000481858">
    <property type="component" value="Unassembled WGS sequence"/>
</dbReference>
<evidence type="ECO:0000313" key="2">
    <source>
        <dbReference type="EMBL" id="KAF2971848.1"/>
    </source>
</evidence>
<comment type="caution">
    <text evidence="2">The sequence shown here is derived from an EMBL/GenBank/DDBJ whole genome shotgun (WGS) entry which is preliminary data.</text>
</comment>
<dbReference type="InParanoid" id="A0A7C8MW33"/>
<sequence length="435" mass="51299">MSTTNIKSQNPSPRVVQYAWEDFSPISPYLGVDMMYDRNPWREQDIYNRRYATTQTREPLSDSMMHLLRRELADIFYERSTIELRAMDSFKFKWWDNGSSPSITQFEQLHAPKISVKNPTNYTEYLNKQVIVYFQGNDNRVCDLDLDSRPFETRFIGRYIFREWYHFNHGRPPFQRHRFFAKAIRFPKASPRAPRNIPQVLSFHRSLCRRVSDRLDDLVELQTKPGVPHSWPRPSQGPKTWKQHGFDLGHLFRAVIVVVDDQSRIECNNSCPLSELPNETWQKFRLRRIAYKTSHLSVLLVKTGDDAHLSSPVDFQPLRESGEALELNRADIEEYSEGVVCVTLQSALRFLFDLLRREEDALAHLRAEREELEDERDRGCERWVNRVLSHAQDVGIDTNGWTWQGIRRAWARMNGEGFDAVAQLVPYWEDLDSWE</sequence>
<name>A0A7C8MW33_9PEZI</name>
<accession>A0A7C8MW33</accession>
<organism evidence="2 3">
    <name type="scientific">Xylaria multiplex</name>
    <dbReference type="NCBI Taxonomy" id="323545"/>
    <lineage>
        <taxon>Eukaryota</taxon>
        <taxon>Fungi</taxon>
        <taxon>Dikarya</taxon>
        <taxon>Ascomycota</taxon>
        <taxon>Pezizomycotina</taxon>
        <taxon>Sordariomycetes</taxon>
        <taxon>Xylariomycetidae</taxon>
        <taxon>Xylariales</taxon>
        <taxon>Xylariaceae</taxon>
        <taxon>Xylaria</taxon>
    </lineage>
</organism>